<reference evidence="11 12" key="2">
    <citation type="submission" date="2020-03" db="EMBL/GenBank/DDBJ databases">
        <authorList>
            <person name="Ichikawa N."/>
            <person name="Kimura A."/>
            <person name="Kitahashi Y."/>
            <person name="Uohara A."/>
        </authorList>
    </citation>
    <scope>NUCLEOTIDE SEQUENCE [LARGE SCALE GENOMIC DNA]</scope>
    <source>
        <strain evidence="11 12">NBRC 105367</strain>
    </source>
</reference>
<evidence type="ECO:0000259" key="9">
    <source>
        <dbReference type="PROSITE" id="PS52004"/>
    </source>
</evidence>
<dbReference type="InterPro" id="IPR020807">
    <property type="entry name" value="PKS_DH"/>
</dbReference>
<keyword evidence="2" id="KW-0597">Phosphoprotein</keyword>
<keyword evidence="4" id="KW-0511">Multifunctional enzyme</keyword>
<name>A0A6F8YDW8_9ACTN</name>
<dbReference type="Pfam" id="PF08240">
    <property type="entry name" value="ADH_N"/>
    <property type="match status" value="1"/>
</dbReference>
<dbReference type="InterPro" id="IPR016036">
    <property type="entry name" value="Malonyl_transacylase_ACP-bd"/>
</dbReference>
<dbReference type="InterPro" id="IPR050091">
    <property type="entry name" value="PKS_NRPS_Biosynth_Enz"/>
</dbReference>
<dbReference type="InterPro" id="IPR002364">
    <property type="entry name" value="Quin_OxRdtase/zeta-crystal_CS"/>
</dbReference>
<dbReference type="SMART" id="SM00825">
    <property type="entry name" value="PKS_KS"/>
    <property type="match status" value="2"/>
</dbReference>
<dbReference type="PROSITE" id="PS50075">
    <property type="entry name" value="CARRIER"/>
    <property type="match status" value="2"/>
</dbReference>
<dbReference type="InterPro" id="IPR014043">
    <property type="entry name" value="Acyl_transferase_dom"/>
</dbReference>
<dbReference type="Gene3D" id="3.40.50.11460">
    <property type="match status" value="1"/>
</dbReference>
<feature type="active site" description="Proton donor; for dehydratase activity" evidence="6">
    <location>
        <position position="831"/>
    </location>
</feature>
<dbReference type="Pfam" id="PF21089">
    <property type="entry name" value="PKS_DH_N"/>
    <property type="match status" value="2"/>
</dbReference>
<dbReference type="InterPro" id="IPR009081">
    <property type="entry name" value="PP-bd_ACP"/>
</dbReference>
<feature type="region of interest" description="Disordered" evidence="7">
    <location>
        <begin position="2395"/>
        <end position="2415"/>
    </location>
</feature>
<dbReference type="PANTHER" id="PTHR43775">
    <property type="entry name" value="FATTY ACID SYNTHASE"/>
    <property type="match status" value="1"/>
</dbReference>
<sequence length="3496" mass="360683">MALLLVERLSDARARGHGVLAVVRGTATNQDGASAGLTAPSGVAQQRVIRDALADAGLRASDVDAIEAHGTGTTLGDPIEVGALQATYGAERRDGAALWLGSVKSNVGHTQAAAGAVGVIKMVQAMRYGTLPRTLHADPPNPHVDWSEGGVRLLHDTVDWPAGGAPRRCAVSSFGFSGTNAHAILEEPPPAERSPAERAAGPVPLVLSARTPEALRELAGRLRPVLASDVDALDVAYSAATGRAALEHRAVVLGGAEGLDRLAAGEPAPRLVTGAVQHGGLAFVFPGQGAQRIGMGRGLHARFPVFAKAFDAACAELDLHLDRPLSSVVFAEPGSPEAALLERTAYTQPALFAFQVALYRLLESWGLRPDAVAGHSIGEVAAAHVAGLWSLADAAAFAAHRGRLMQELPAGGAMVAVRAAEADVRPLLTGDVSIAAVNAPGSVVLSGTEAAVLAVASHFEKTTRLKVSHAFHSPLMEPVLDGLRWVADVLSYRTPNLPLVSTVTGARASAAQLGADYWVRQVREPVRFADAVTTLRAEGVTSVLELGADAVLCAMVAEGMPDGLALPALRAGRDDADAVTEALAALHVRGSGPDWAAYFAGRGAGRVDLPTYPFQRTEYWLRTPPGAGRSALAHPILTGAVDMAGAGGAVLTGTVSRFGQPWLADHRVLGATLVPGTAFLELAIRAGDESGCDRLAELVLEAPLVLPESGEVALQVAVDGPDDSGSRGVTIHSRHSGDRDWIRHASGTLATGSPERAPEPGEPPADAVPVDAVPVDLDGGYERLAEAGYEYGPAFRCLVAAWRRGDDVYAELRLPDADRAGDFGLHPALLDGALHAYALAGDAEGAATLPFSWTSVTLHAHGAGALRVRLRRTGPDSLRLLATDLSGQPVLTAESIVQRPAPAGLSAGAAGEHLWHLEWTPVPVTDPASGDVAVLGSLAGVDARVAADLADALPADIVLVPLASDLTTYRPTAAHDGTARVLGLLQAWLRDERSAGARLVFVGRGATDGTDVAAAAAWGLVRAAEAENPGAFGLVDLGDPADGAMLLAALATGEPEVRISAGEVRAPRLARLRPAGEPVRWRGPVLVTGGTGGLGAAVARHLVTAHGVRGLVLASRRGPEASGAPALVAELAGLGARADVEACDVTDRDAVAALLSRHSVAAVVHTAGVLDDGVVGSLTPERLATVLRPKVDAAWHLHELTRDRELSAFVVFSSLAGTFGGAGQGNYAAGNAFLDGLAAHRHALGLPAASLAWGPWDAEVGMMAGLGAAEVERMARSGLPPIPVTQGLALLDAALATGEPVVMPARLDLAALRGAGEVPAVLRGLVRPAARRAVSREAQGLARQLSLVDGAERPGVLTDLLRGQVAQVLGHADAAAVDPDRTFNDLGFDSLTSVELRNRLHATTGLRLPATLVFDYPTVEALATYLLRELSGVDAAVHIPVKARTAATHDPVVVVGMACRFPGGVTSPEDLWQLVSDGVDAITQFPGDRGWDLDRLYDPDPDHPGTSYTREGGFLHDAADFDPGFFGMSPREATATDSQQRLLLEVSWEAMERAGIDPVSLRGSQTGVFAGVMYNDYRLLGSKDLEGFIGNGSAASVASGRVSYTFGFEGPAVTVDTACSSSLVAMHLAAQALGAGECDLALAGGVTVMSTPETFIDFSRQRGLSVDGRCKAFSDDANGVGWSEGIGMLVLERESDARRNGHEILAVLRGSAVNQDGASNGLTAPNGLAQQRVILQALASGGLSTTDVDVVEAHGTGTSLGDPIEAHAILATYGRDRERPLLLGSVKSNVGHTQAAAGAAGVIKMIMAMRHGIAPKTLYAERPSSHVDWSTGDVVLIAEPVRWPESGRPRRAAVSSFGVSGTNAHVVIEQAPPRREAAGPATVTAGVAAWPVSAKTPAGLDAQVERLREFSAGTAAAAVDVGLSLTARSAFGHRAVLLAGPDGLAEVARGTVRTGGLAVLFTGQGSQRLGMGRELYARFPVFARALDEALAHLDPGLRGVMWGDDADLLNQTGWAQPAIFAVEVALFRLVESLGVRPGHVAGHSIGEVAAAHVAGVLSLADAARLVSTRAALMQALPPGGAMVAVQATEDEVLPLLTGGVSVAAVNGPSSVVVAGEEDAVLALAAGFAKTSRLRVSHAFHSPLMDPMLDDFREVVGELSFAPPRIPFVAGGDVTFPEYWVRHVREAVRFADGISALHGAGVTAYLELGPDGVLAGMAAGCLPDGATVVPVLRRDRGEEASAVTALAKLYVTGAPVDWATLYAGTGARRVDVPTYAFLRERFWPVASTGVVDAAALGLAPAGHPLLGGAVEFAGGDGLVLTGRLSTQAHPWLRDHTVLGSVLVPGTALLDLAVRAADEAGCDRVEELTLAAPLVLPDQGAVLVQVRVGAELGGRRPVGIHSRPAGTPGAAWTQHASGTLGSGAAPSTFDATSWPPAGAEGVDVEGCYESFAEAGFHYGPAFQGLRAVWRRDGEVFAEIDLPGAAGDGGAYGLHPALLDAALHAAGVVDLGVAAGALPFAWEGVTLHASGAAALRVRLATAGENALTLAVADAAGEPVATVERLALRVMRAEELHRAPEGSDSLYLLDWAALPVQPAAAGPRWAVLTGSPADLADPLPAVVLYPVAGDPDVSPDGVRRLTGSALDVVREWLDGERYGDAHLAVVTRGATTGADPAAAAVWGLVRAAQEEQPGRLLLVDVTDGGDLDAVAALVPGLLAVGETQAVVRDGTVHAGRLIRAASGTAFVPPVGTPWRLESLRAGSLDALRLVPSPESARPLAGHEVRVAVGATGLNFRDVLTALGMYPGDVRVFGAEAAGTVVEVGAEVTGLRAGDRVLGLVDDGFGPLAIADARQLGRVPAQWTDTTAASVPLVFLTAYYGLVDLAALKPGERVLVHAGAGGVGMAAIQLARHLGAEVFATASEGKWEVLRSLGLDDVHIASSRSLDFADRFPTVDVVLNALAGEFVDASVGLLGPGGRFVEMGKTDIRRAEDLPGVEYKPFDLADAGPVRIGAMLGELLELFARGVLCPLPVTSWDVRRAGEAFRFMSMARHVGKIVLTMPRVWDRDGTVLVTGGTGGLGGVLARHLVVRRGVRRLLLVSRRGLAAAGAVELRDELVGLGAEVEVAACDVADRSALAAAIAGHRLTAVVHTAGVLDDGLVGSLTPERLSTVLRPKVDAAWHLHELTRDSDLAAFVLYSSSAGVMGSAGQANYAAGNAFLDSLAAHRRALGLPAVSLAWGAWAQGTGMTSGLTEADMARMARAGLPPIGVDEGLAMLDAAIGLDEANVVPMTLDLAALRALPEVPPLLRSLVKAGRRAAANGHAAAAVSLAQRLSGLRKAERTRAALDAVRGEAAAVLGHSGIEAVGSDAEFRALGFDSLTSVELRNRLNGLSGLRLPTTLVFDYPTPHAVADYLLANLVVEGAPAVSVAEEVDRLEAALLASGVDGSDPQDLADRLERMAAKLRQSAPAPAPVAGSSEEDIRAASLDELLDIIDDELTLS</sequence>
<dbReference type="InterPro" id="IPR013968">
    <property type="entry name" value="PKS_KR"/>
</dbReference>
<dbReference type="InterPro" id="IPR020841">
    <property type="entry name" value="PKS_Beta-ketoAc_synthase_dom"/>
</dbReference>
<keyword evidence="12" id="KW-1185">Reference proteome</keyword>
<dbReference type="PROSITE" id="PS52019">
    <property type="entry name" value="PKS_MFAS_DH"/>
    <property type="match status" value="2"/>
</dbReference>
<keyword evidence="3" id="KW-0808">Transferase</keyword>
<dbReference type="PROSITE" id="PS00012">
    <property type="entry name" value="PHOSPHOPANTETHEINE"/>
    <property type="match status" value="2"/>
</dbReference>
<dbReference type="InterPro" id="IPR036736">
    <property type="entry name" value="ACP-like_sf"/>
</dbReference>
<dbReference type="SMART" id="SM00827">
    <property type="entry name" value="PKS_AT"/>
    <property type="match status" value="2"/>
</dbReference>
<dbReference type="Gene3D" id="3.30.70.3290">
    <property type="match status" value="2"/>
</dbReference>
<proteinExistence type="predicted"/>
<dbReference type="Pfam" id="PF14765">
    <property type="entry name" value="PS-DH"/>
    <property type="match status" value="2"/>
</dbReference>
<evidence type="ECO:0008006" key="13">
    <source>
        <dbReference type="Google" id="ProtNLM"/>
    </source>
</evidence>
<dbReference type="InterPro" id="IPR055123">
    <property type="entry name" value="SpnB-like_Rossmann"/>
</dbReference>
<feature type="active site" description="Proton acceptor; for dehydratase activity" evidence="6">
    <location>
        <position position="2334"/>
    </location>
</feature>
<feature type="domain" description="Carrier" evidence="8">
    <location>
        <begin position="1355"/>
        <end position="1430"/>
    </location>
</feature>
<dbReference type="GO" id="GO:0006633">
    <property type="term" value="P:fatty acid biosynthetic process"/>
    <property type="evidence" value="ECO:0007669"/>
    <property type="project" value="InterPro"/>
</dbReference>
<dbReference type="EMBL" id="AP022871">
    <property type="protein sequence ID" value="BCB84334.1"/>
    <property type="molecule type" value="Genomic_DNA"/>
</dbReference>
<dbReference type="InterPro" id="IPR042104">
    <property type="entry name" value="PKS_dehydratase_sf"/>
</dbReference>
<gene>
    <name evidence="11" type="ORF">Psuf_016470</name>
</gene>
<dbReference type="Gene3D" id="3.40.50.720">
    <property type="entry name" value="NAD(P)-binding Rossmann-like Domain"/>
    <property type="match status" value="2"/>
</dbReference>
<dbReference type="Gene3D" id="1.10.1200.10">
    <property type="entry name" value="ACP-like"/>
    <property type="match status" value="2"/>
</dbReference>
<feature type="active site" description="Proton acceptor; for dehydratase activity" evidence="6">
    <location>
        <position position="666"/>
    </location>
</feature>
<dbReference type="SUPFAM" id="SSF47336">
    <property type="entry name" value="ACP-like"/>
    <property type="match status" value="2"/>
</dbReference>
<dbReference type="Pfam" id="PF16197">
    <property type="entry name" value="KAsynt_C_assoc"/>
    <property type="match status" value="2"/>
</dbReference>
<evidence type="ECO:0000313" key="11">
    <source>
        <dbReference type="EMBL" id="BCB84334.1"/>
    </source>
</evidence>
<dbReference type="CDD" id="cd08956">
    <property type="entry name" value="KR_3_FAS_SDR_x"/>
    <property type="match status" value="2"/>
</dbReference>
<dbReference type="Gene3D" id="3.40.366.10">
    <property type="entry name" value="Malonyl-Coenzyme A Acyl Carrier Protein, domain 2"/>
    <property type="match status" value="2"/>
</dbReference>
<dbReference type="InterPro" id="IPR016035">
    <property type="entry name" value="Acyl_Trfase/lysoPLipase"/>
</dbReference>
<evidence type="ECO:0000259" key="8">
    <source>
        <dbReference type="PROSITE" id="PS50075"/>
    </source>
</evidence>
<dbReference type="Gene3D" id="3.10.129.110">
    <property type="entry name" value="Polyketide synthase dehydratase"/>
    <property type="match status" value="2"/>
</dbReference>
<dbReference type="SMART" id="SM00822">
    <property type="entry name" value="PKS_KR"/>
    <property type="match status" value="2"/>
</dbReference>
<dbReference type="Gene3D" id="3.40.47.10">
    <property type="match status" value="2"/>
</dbReference>
<dbReference type="SUPFAM" id="SSF50129">
    <property type="entry name" value="GroES-like"/>
    <property type="match status" value="1"/>
</dbReference>
<dbReference type="GO" id="GO:0031177">
    <property type="term" value="F:phosphopantetheine binding"/>
    <property type="evidence" value="ECO:0007669"/>
    <property type="project" value="InterPro"/>
</dbReference>
<evidence type="ECO:0000256" key="6">
    <source>
        <dbReference type="PROSITE-ProRule" id="PRU01363"/>
    </source>
</evidence>
<dbReference type="Pfam" id="PF08659">
    <property type="entry name" value="KR"/>
    <property type="match status" value="2"/>
</dbReference>
<dbReference type="InterPro" id="IPR049552">
    <property type="entry name" value="PKS_DH_N"/>
</dbReference>
<dbReference type="InterPro" id="IPR014030">
    <property type="entry name" value="Ketoacyl_synth_N"/>
</dbReference>
<dbReference type="SMART" id="SM01294">
    <property type="entry name" value="PKS_PP_betabranch"/>
    <property type="match status" value="2"/>
</dbReference>
<dbReference type="KEGG" id="psuu:Psuf_016470"/>
<feature type="region of interest" description="Disordered" evidence="7">
    <location>
        <begin position="749"/>
        <end position="769"/>
    </location>
</feature>
<dbReference type="PROSITE" id="PS00606">
    <property type="entry name" value="KS3_1"/>
    <property type="match status" value="1"/>
</dbReference>
<feature type="active site" description="Proton donor; for dehydratase activity" evidence="6">
    <location>
        <position position="2497"/>
    </location>
</feature>
<dbReference type="FunFam" id="3.40.47.10:FF:000019">
    <property type="entry name" value="Polyketide synthase type I"/>
    <property type="match status" value="1"/>
</dbReference>
<feature type="region of interest" description="N-terminal hotdog fold" evidence="6">
    <location>
        <begin position="2302"/>
        <end position="2425"/>
    </location>
</feature>
<dbReference type="FunFam" id="1.10.1200.10:FF:000007">
    <property type="entry name" value="Probable polyketide synthase pks17"/>
    <property type="match status" value="2"/>
</dbReference>
<organism evidence="11 12">
    <name type="scientific">Phytohabitans suffuscus</name>
    <dbReference type="NCBI Taxonomy" id="624315"/>
    <lineage>
        <taxon>Bacteria</taxon>
        <taxon>Bacillati</taxon>
        <taxon>Actinomycetota</taxon>
        <taxon>Actinomycetes</taxon>
        <taxon>Micromonosporales</taxon>
        <taxon>Micromonosporaceae</taxon>
    </lineage>
</organism>
<dbReference type="InterPro" id="IPR018201">
    <property type="entry name" value="Ketoacyl_synth_AS"/>
</dbReference>
<dbReference type="SMART" id="SM00829">
    <property type="entry name" value="PKS_ER"/>
    <property type="match status" value="1"/>
</dbReference>
<dbReference type="SUPFAM" id="SSF55048">
    <property type="entry name" value="Probable ACP-binding domain of malonyl-CoA ACP transacylase"/>
    <property type="match status" value="2"/>
</dbReference>
<dbReference type="GO" id="GO:0016491">
    <property type="term" value="F:oxidoreductase activity"/>
    <property type="evidence" value="ECO:0007669"/>
    <property type="project" value="InterPro"/>
</dbReference>
<keyword evidence="5" id="KW-0012">Acyltransferase</keyword>
<feature type="domain" description="Ketosynthase family 3 (KS3)" evidence="9">
    <location>
        <begin position="1"/>
        <end position="187"/>
    </location>
</feature>
<keyword evidence="1" id="KW-0596">Phosphopantetheine</keyword>
<dbReference type="InterPro" id="IPR049900">
    <property type="entry name" value="PKS_mFAS_DH"/>
</dbReference>
<dbReference type="InterPro" id="IPR014031">
    <property type="entry name" value="Ketoacyl_synth_C"/>
</dbReference>
<dbReference type="InterPro" id="IPR036291">
    <property type="entry name" value="NAD(P)-bd_dom_sf"/>
</dbReference>
<dbReference type="InterPro" id="IPR006162">
    <property type="entry name" value="Ppantetheine_attach_site"/>
</dbReference>
<evidence type="ECO:0000256" key="2">
    <source>
        <dbReference type="ARBA" id="ARBA00022553"/>
    </source>
</evidence>
<evidence type="ECO:0000256" key="7">
    <source>
        <dbReference type="SAM" id="MobiDB-lite"/>
    </source>
</evidence>
<dbReference type="InterPro" id="IPR001227">
    <property type="entry name" value="Ac_transferase_dom_sf"/>
</dbReference>
<evidence type="ECO:0000259" key="10">
    <source>
        <dbReference type="PROSITE" id="PS52019"/>
    </source>
</evidence>
<dbReference type="Proteomes" id="UP000503011">
    <property type="component" value="Chromosome"/>
</dbReference>
<feature type="region of interest" description="C-terminal hotdog fold" evidence="6">
    <location>
        <begin position="772"/>
        <end position="907"/>
    </location>
</feature>
<dbReference type="Gene3D" id="3.90.180.10">
    <property type="entry name" value="Medium-chain alcohol dehydrogenases, catalytic domain"/>
    <property type="match status" value="1"/>
</dbReference>
<feature type="region of interest" description="C-terminal hotdog fold" evidence="6">
    <location>
        <begin position="2437"/>
        <end position="2573"/>
    </location>
</feature>
<dbReference type="Pfam" id="PF00550">
    <property type="entry name" value="PP-binding"/>
    <property type="match status" value="2"/>
</dbReference>
<dbReference type="CDD" id="cd00833">
    <property type="entry name" value="PKS"/>
    <property type="match status" value="2"/>
</dbReference>
<evidence type="ECO:0000256" key="3">
    <source>
        <dbReference type="ARBA" id="ARBA00022679"/>
    </source>
</evidence>
<feature type="domain" description="Ketosynthase family 3 (KS3)" evidence="9">
    <location>
        <begin position="1449"/>
        <end position="1870"/>
    </location>
</feature>
<protein>
    <recommendedName>
        <fullName evidence="13">Carrier domain-containing protein</fullName>
    </recommendedName>
</protein>
<reference evidence="11 12" key="1">
    <citation type="submission" date="2020-03" db="EMBL/GenBank/DDBJ databases">
        <title>Whole genome shotgun sequence of Phytohabitans suffuscus NBRC 105367.</title>
        <authorList>
            <person name="Komaki H."/>
            <person name="Tamura T."/>
        </authorList>
    </citation>
    <scope>NUCLEOTIDE SEQUENCE [LARGE SCALE GENOMIC DNA]</scope>
    <source>
        <strain evidence="11 12">NBRC 105367</strain>
    </source>
</reference>
<dbReference type="SMART" id="SM00826">
    <property type="entry name" value="PKS_DH"/>
    <property type="match status" value="2"/>
</dbReference>
<dbReference type="InterPro" id="IPR013154">
    <property type="entry name" value="ADH-like_N"/>
</dbReference>
<feature type="region of interest" description="N-terminal hotdog fold" evidence="6">
    <location>
        <begin position="634"/>
        <end position="756"/>
    </location>
</feature>
<dbReference type="Pfam" id="PF13602">
    <property type="entry name" value="ADH_zinc_N_2"/>
    <property type="match status" value="1"/>
</dbReference>
<dbReference type="Pfam" id="PF00698">
    <property type="entry name" value="Acyl_transf_1"/>
    <property type="match status" value="2"/>
</dbReference>
<dbReference type="InterPro" id="IPR016039">
    <property type="entry name" value="Thiolase-like"/>
</dbReference>
<dbReference type="SMART" id="SM00823">
    <property type="entry name" value="PKS_PP"/>
    <property type="match status" value="2"/>
</dbReference>
<evidence type="ECO:0000256" key="1">
    <source>
        <dbReference type="ARBA" id="ARBA00022450"/>
    </source>
</evidence>
<evidence type="ECO:0000256" key="5">
    <source>
        <dbReference type="ARBA" id="ARBA00023315"/>
    </source>
</evidence>
<dbReference type="InterPro" id="IPR032821">
    <property type="entry name" value="PKS_assoc"/>
</dbReference>
<evidence type="ECO:0000256" key="4">
    <source>
        <dbReference type="ARBA" id="ARBA00023268"/>
    </source>
</evidence>
<feature type="domain" description="Carrier" evidence="8">
    <location>
        <begin position="3339"/>
        <end position="3414"/>
    </location>
</feature>
<dbReference type="CDD" id="cd05195">
    <property type="entry name" value="enoyl_red"/>
    <property type="match status" value="1"/>
</dbReference>
<dbReference type="SUPFAM" id="SSF52151">
    <property type="entry name" value="FabD/lysophospholipase-like"/>
    <property type="match status" value="2"/>
</dbReference>
<dbReference type="SUPFAM" id="SSF53901">
    <property type="entry name" value="Thiolase-like"/>
    <property type="match status" value="2"/>
</dbReference>
<dbReference type="PROSITE" id="PS01162">
    <property type="entry name" value="QOR_ZETA_CRYSTAL"/>
    <property type="match status" value="1"/>
</dbReference>
<feature type="domain" description="PKS/mFAS DH" evidence="10">
    <location>
        <begin position="2302"/>
        <end position="2573"/>
    </location>
</feature>
<accession>A0A6F8YDW8</accession>
<dbReference type="Pfam" id="PF02801">
    <property type="entry name" value="Ketoacyl-synt_C"/>
    <property type="match status" value="2"/>
</dbReference>
<feature type="domain" description="PKS/mFAS DH" evidence="10">
    <location>
        <begin position="634"/>
        <end position="907"/>
    </location>
</feature>
<dbReference type="PROSITE" id="PS52004">
    <property type="entry name" value="KS3_2"/>
    <property type="match status" value="2"/>
</dbReference>
<dbReference type="SUPFAM" id="SSF51735">
    <property type="entry name" value="NAD(P)-binding Rossmann-fold domains"/>
    <property type="match status" value="5"/>
</dbReference>
<dbReference type="InterPro" id="IPR020843">
    <property type="entry name" value="ER"/>
</dbReference>
<dbReference type="Pfam" id="PF22953">
    <property type="entry name" value="SpnB_Rossmann"/>
    <property type="match status" value="2"/>
</dbReference>
<dbReference type="InterPro" id="IPR011032">
    <property type="entry name" value="GroES-like_sf"/>
</dbReference>
<dbReference type="PANTHER" id="PTHR43775:SF51">
    <property type="entry name" value="INACTIVE PHENOLPHTHIOCEROL SYNTHESIS POLYKETIDE SYNTHASE TYPE I PKS1-RELATED"/>
    <property type="match status" value="1"/>
</dbReference>
<dbReference type="Pfam" id="PF00109">
    <property type="entry name" value="ketoacyl-synt"/>
    <property type="match status" value="1"/>
</dbReference>
<evidence type="ECO:0000313" key="12">
    <source>
        <dbReference type="Proteomes" id="UP000503011"/>
    </source>
</evidence>
<dbReference type="InterPro" id="IPR020806">
    <property type="entry name" value="PKS_PP-bd"/>
</dbReference>
<dbReference type="GO" id="GO:0004315">
    <property type="term" value="F:3-oxoacyl-[acyl-carrier-protein] synthase activity"/>
    <property type="evidence" value="ECO:0007669"/>
    <property type="project" value="InterPro"/>
</dbReference>
<dbReference type="InterPro" id="IPR049551">
    <property type="entry name" value="PKS_DH_C"/>
</dbReference>
<dbReference type="GO" id="GO:0004312">
    <property type="term" value="F:fatty acid synthase activity"/>
    <property type="evidence" value="ECO:0007669"/>
    <property type="project" value="TreeGrafter"/>
</dbReference>
<dbReference type="InterPro" id="IPR057326">
    <property type="entry name" value="KR_dom"/>
</dbReference>
<dbReference type="GO" id="GO:0008270">
    <property type="term" value="F:zinc ion binding"/>
    <property type="evidence" value="ECO:0007669"/>
    <property type="project" value="InterPro"/>
</dbReference>